<proteinExistence type="predicted"/>
<dbReference type="RefSeq" id="WP_135527538.1">
    <property type="nucleotide sequence ID" value="NZ_SRLH01000009.1"/>
</dbReference>
<accession>A0A4Z0L6N4</accession>
<dbReference type="AlphaFoldDB" id="A0A4Z0L6N4"/>
<organism evidence="1 2">
    <name type="scientific">Flavobacterium humi</name>
    <dbReference type="NCBI Taxonomy" id="2562683"/>
    <lineage>
        <taxon>Bacteria</taxon>
        <taxon>Pseudomonadati</taxon>
        <taxon>Bacteroidota</taxon>
        <taxon>Flavobacteriia</taxon>
        <taxon>Flavobacteriales</taxon>
        <taxon>Flavobacteriaceae</taxon>
        <taxon>Flavobacterium</taxon>
    </lineage>
</organism>
<dbReference type="OrthoDB" id="1353184at2"/>
<protein>
    <submittedName>
        <fullName evidence="1">Uncharacterized protein</fullName>
    </submittedName>
</protein>
<reference evidence="1 2" key="1">
    <citation type="submission" date="2019-04" db="EMBL/GenBank/DDBJ databases">
        <title>Flavobacterium sp. strain DS2-A Genome sequencing and assembly.</title>
        <authorList>
            <person name="Kim I."/>
        </authorList>
    </citation>
    <scope>NUCLEOTIDE SEQUENCE [LARGE SCALE GENOMIC DNA]</scope>
    <source>
        <strain evidence="1 2">DS2-A</strain>
    </source>
</reference>
<dbReference type="Proteomes" id="UP000297407">
    <property type="component" value="Unassembled WGS sequence"/>
</dbReference>
<name>A0A4Z0L6N4_9FLAO</name>
<evidence type="ECO:0000313" key="2">
    <source>
        <dbReference type="Proteomes" id="UP000297407"/>
    </source>
</evidence>
<sequence length="126" mass="14963">MDSIADEKVLQVIKNIDAKIDKLNDQKIIAFFEYLGLNQREDIPKDYLTWETILIVVPDRHISHMVKQYKFLISRIAFTTNIYAQQIHIYDYKDWKNACRNKTQFQIKELLKTNFGGVKKINNDPE</sequence>
<gene>
    <name evidence="1" type="ORF">E4635_15100</name>
</gene>
<evidence type="ECO:0000313" key="1">
    <source>
        <dbReference type="EMBL" id="TGD56766.1"/>
    </source>
</evidence>
<comment type="caution">
    <text evidence="1">The sequence shown here is derived from an EMBL/GenBank/DDBJ whole genome shotgun (WGS) entry which is preliminary data.</text>
</comment>
<dbReference type="EMBL" id="SRLH01000009">
    <property type="protein sequence ID" value="TGD56766.1"/>
    <property type="molecule type" value="Genomic_DNA"/>
</dbReference>
<keyword evidence="2" id="KW-1185">Reference proteome</keyword>